<feature type="compositionally biased region" description="Low complexity" evidence="1">
    <location>
        <begin position="1"/>
        <end position="20"/>
    </location>
</feature>
<dbReference type="Proteomes" id="UP000218231">
    <property type="component" value="Unassembled WGS sequence"/>
</dbReference>
<feature type="compositionally biased region" description="Low complexity" evidence="1">
    <location>
        <begin position="369"/>
        <end position="382"/>
    </location>
</feature>
<accession>A0A2A2LJX1</accession>
<feature type="compositionally biased region" description="Polar residues" evidence="1">
    <location>
        <begin position="350"/>
        <end position="368"/>
    </location>
</feature>
<evidence type="ECO:0000313" key="3">
    <source>
        <dbReference type="Proteomes" id="UP000218231"/>
    </source>
</evidence>
<feature type="compositionally biased region" description="Acidic residues" evidence="1">
    <location>
        <begin position="21"/>
        <end position="40"/>
    </location>
</feature>
<protein>
    <submittedName>
        <fullName evidence="2">Uncharacterized protein</fullName>
    </submittedName>
</protein>
<feature type="compositionally biased region" description="Acidic residues" evidence="1">
    <location>
        <begin position="187"/>
        <end position="198"/>
    </location>
</feature>
<comment type="caution">
    <text evidence="2">The sequence shown here is derived from an EMBL/GenBank/DDBJ whole genome shotgun (WGS) entry which is preliminary data.</text>
</comment>
<feature type="compositionally biased region" description="Basic and acidic residues" evidence="1">
    <location>
        <begin position="206"/>
        <end position="221"/>
    </location>
</feature>
<evidence type="ECO:0000256" key="1">
    <source>
        <dbReference type="SAM" id="MobiDB-lite"/>
    </source>
</evidence>
<feature type="region of interest" description="Disordered" evidence="1">
    <location>
        <begin position="104"/>
        <end position="246"/>
    </location>
</feature>
<sequence length="493" mass="55060">MMSEGYMGNGMEESGESSSESNEDMDVVAESDHEQQEEDEKSSSSDSQPNDAEPAIPFPIPIPIPTPSVSDPTPTGFFGFRTAGSRATVTVSSDALLAVKSRWNTGTGEGAEQKENHSASADGWGIRDEQEERIPKRMKKESESWDDEEVVITKSRTESQMDEEEGQGQAEEGSDWQSEERKRRNEEEDEMWEKEEDSIVMNSDKPSQEQERMDDMQREQPELQENDDEDEQPGMSQSGFMTGKKRKLLVKDEKIEAFREKMRRIEADEEKKQTSEMRLKPMFQSPTPTPMSPCTTTSTFASPVSPASSSFISPKTELCAFAGVTMLSQFKSPVLLSRPQFKPPRFKSPLATQASPNGNSPSYLSQLLPNSPNKSPSPSRSPSPIFTPIRILASRTGSKVDILAAIKEVLLRADGSRKVWLIDVSQSIVDVELHSGQGPSSLHPLQIFYIKHALVVYEKGVVRLDLSEAEFQTDVDCLQRKRLQELCLLKPII</sequence>
<reference evidence="2 3" key="1">
    <citation type="journal article" date="2017" name="Curr. Biol.">
        <title>Genome architecture and evolution of a unichromosomal asexual nematode.</title>
        <authorList>
            <person name="Fradin H."/>
            <person name="Zegar C."/>
            <person name="Gutwein M."/>
            <person name="Lucas J."/>
            <person name="Kovtun M."/>
            <person name="Corcoran D."/>
            <person name="Baugh L.R."/>
            <person name="Kiontke K."/>
            <person name="Gunsalus K."/>
            <person name="Fitch D.H."/>
            <person name="Piano F."/>
        </authorList>
    </citation>
    <scope>NUCLEOTIDE SEQUENCE [LARGE SCALE GENOMIC DNA]</scope>
    <source>
        <strain evidence="2">PF1309</strain>
    </source>
</reference>
<organism evidence="2 3">
    <name type="scientific">Diploscapter pachys</name>
    <dbReference type="NCBI Taxonomy" id="2018661"/>
    <lineage>
        <taxon>Eukaryota</taxon>
        <taxon>Metazoa</taxon>
        <taxon>Ecdysozoa</taxon>
        <taxon>Nematoda</taxon>
        <taxon>Chromadorea</taxon>
        <taxon>Rhabditida</taxon>
        <taxon>Rhabditina</taxon>
        <taxon>Rhabditomorpha</taxon>
        <taxon>Rhabditoidea</taxon>
        <taxon>Rhabditidae</taxon>
        <taxon>Diploscapter</taxon>
    </lineage>
</organism>
<keyword evidence="3" id="KW-1185">Reference proteome</keyword>
<feature type="compositionally biased region" description="Basic and acidic residues" evidence="1">
    <location>
        <begin position="125"/>
        <end position="143"/>
    </location>
</feature>
<gene>
    <name evidence="2" type="ORF">WR25_19129</name>
</gene>
<name>A0A2A2LJX1_9BILA</name>
<proteinExistence type="predicted"/>
<feature type="compositionally biased region" description="Basic and acidic residues" evidence="1">
    <location>
        <begin position="266"/>
        <end position="279"/>
    </location>
</feature>
<dbReference type="EMBL" id="LIAE01006671">
    <property type="protein sequence ID" value="PAV86405.1"/>
    <property type="molecule type" value="Genomic_DNA"/>
</dbReference>
<feature type="region of interest" description="Disordered" evidence="1">
    <location>
        <begin position="266"/>
        <end position="298"/>
    </location>
</feature>
<feature type="region of interest" description="Disordered" evidence="1">
    <location>
        <begin position="345"/>
        <end position="382"/>
    </location>
</feature>
<feature type="region of interest" description="Disordered" evidence="1">
    <location>
        <begin position="1"/>
        <end position="81"/>
    </location>
</feature>
<feature type="compositionally biased region" description="Acidic residues" evidence="1">
    <location>
        <begin position="222"/>
        <end position="232"/>
    </location>
</feature>
<evidence type="ECO:0000313" key="2">
    <source>
        <dbReference type="EMBL" id="PAV86405.1"/>
    </source>
</evidence>
<feature type="compositionally biased region" description="Pro residues" evidence="1">
    <location>
        <begin position="56"/>
        <end position="66"/>
    </location>
</feature>
<dbReference type="AlphaFoldDB" id="A0A2A2LJX1"/>